<reference evidence="1 2" key="1">
    <citation type="journal article" date="2023" name="Int. J. Syst. Evol. Microbiol.">
        <title>Physiological and genomic analyses of cobalamin (vitamin B12)-auxotrophy of Lysobacter auxotrophicus sp. nov., a methionine-auxotrophic chitinolytic bacterium isolated from chitin-treated soil.</title>
        <authorList>
            <person name="Saito A."/>
            <person name="Dohra H."/>
            <person name="Hamada M."/>
            <person name="Moriuchi R."/>
            <person name="Kotsuchibashi Y."/>
            <person name="Mori K."/>
        </authorList>
    </citation>
    <scope>NUCLEOTIDE SEQUENCE [LARGE SCALE GENOMIC DNA]</scope>
    <source>
        <strain evidence="1 2">5-21a</strain>
    </source>
</reference>
<dbReference type="EMBL" id="AP027041">
    <property type="protein sequence ID" value="BDU15362.1"/>
    <property type="molecule type" value="Genomic_DNA"/>
</dbReference>
<evidence type="ECO:0000313" key="2">
    <source>
        <dbReference type="Proteomes" id="UP001317822"/>
    </source>
</evidence>
<keyword evidence="2" id="KW-1185">Reference proteome</keyword>
<sequence length="46" mass="5247">MVSGIVTTILLVLFVAGWVWAWSPKRKKEFDAAARMPLDEDRGTRQ</sequence>
<gene>
    <name evidence="1" type="ORF">LA521A_05630</name>
</gene>
<dbReference type="Pfam" id="PF05545">
    <property type="entry name" value="FixQ"/>
    <property type="match status" value="1"/>
</dbReference>
<dbReference type="RefSeq" id="WP_281780870.1">
    <property type="nucleotide sequence ID" value="NZ_AP027041.1"/>
</dbReference>
<name>A0ABM8D9X0_9GAMM</name>
<dbReference type="InterPro" id="IPR008621">
    <property type="entry name" value="Cbb3-typ_cyt_oxidase_comp"/>
</dbReference>
<organism evidence="1 2">
    <name type="scientific">Lysobacter auxotrophicus</name>
    <dbReference type="NCBI Taxonomy" id="2992573"/>
    <lineage>
        <taxon>Bacteria</taxon>
        <taxon>Pseudomonadati</taxon>
        <taxon>Pseudomonadota</taxon>
        <taxon>Gammaproteobacteria</taxon>
        <taxon>Lysobacterales</taxon>
        <taxon>Lysobacteraceae</taxon>
        <taxon>Lysobacter</taxon>
    </lineage>
</organism>
<evidence type="ECO:0000313" key="1">
    <source>
        <dbReference type="EMBL" id="BDU15362.1"/>
    </source>
</evidence>
<dbReference type="Proteomes" id="UP001317822">
    <property type="component" value="Chromosome"/>
</dbReference>
<protein>
    <submittedName>
        <fullName evidence="1">CcoQ/FixQ family Cbb3-type cytochrome c oxidase assembly chaperone</fullName>
    </submittedName>
</protein>
<proteinExistence type="predicted"/>
<accession>A0ABM8D9X0</accession>